<sequence>MDNKKFIAPQLNANRFTCPNCNAIAQQLWSTDEFYKYENKIQRIYLTSGEKLEFKISVSTCQSCYTPHIWIDDKMVQPIDSDIQIANLDMPENVKKIYNEAREVFPISAKAAAALLRLALQYLCVELGGKGKNINDDIAKLVKEGLPIQIQQALDIVRVVGNNAVHPGELNLDDNKEVARTLFDIINFIVENRIVQPKKIEELYNSLPKKVLIGIEKRDNK</sequence>
<accession>A0A8S5MXA5</accession>
<dbReference type="Pfam" id="PF13643">
    <property type="entry name" value="DUF4145"/>
    <property type="match status" value="1"/>
</dbReference>
<reference evidence="2" key="1">
    <citation type="journal article" date="2021" name="Proc. Natl. Acad. Sci. U.S.A.">
        <title>A Catalog of Tens of Thousands of Viruses from Human Metagenomes Reveals Hidden Associations with Chronic Diseases.</title>
        <authorList>
            <person name="Tisza M.J."/>
            <person name="Buck C.B."/>
        </authorList>
    </citation>
    <scope>NUCLEOTIDE SEQUENCE</scope>
    <source>
        <strain evidence="2">CtYyB9</strain>
    </source>
</reference>
<evidence type="ECO:0000313" key="2">
    <source>
        <dbReference type="EMBL" id="DAD86953.1"/>
    </source>
</evidence>
<feature type="domain" description="DUF4145" evidence="1">
    <location>
        <begin position="99"/>
        <end position="179"/>
    </location>
</feature>
<name>A0A8S5MXA5_9CAUD</name>
<protein>
    <recommendedName>
        <fullName evidence="1">DUF4145 domain-containing protein</fullName>
    </recommendedName>
</protein>
<dbReference type="InterPro" id="IPR025285">
    <property type="entry name" value="DUF4145"/>
</dbReference>
<organism evidence="2">
    <name type="scientific">Siphoviridae sp. ctYyB9</name>
    <dbReference type="NCBI Taxonomy" id="2826380"/>
    <lineage>
        <taxon>Viruses</taxon>
        <taxon>Duplodnaviria</taxon>
        <taxon>Heunggongvirae</taxon>
        <taxon>Uroviricota</taxon>
        <taxon>Caudoviricetes</taxon>
    </lineage>
</organism>
<proteinExistence type="predicted"/>
<evidence type="ECO:0000259" key="1">
    <source>
        <dbReference type="Pfam" id="PF13643"/>
    </source>
</evidence>
<dbReference type="EMBL" id="BK015010">
    <property type="protein sequence ID" value="DAD86953.1"/>
    <property type="molecule type" value="Genomic_DNA"/>
</dbReference>